<dbReference type="GO" id="GO:0071513">
    <property type="term" value="C:phosphopantothenoylcysteine decarboxylase complex"/>
    <property type="evidence" value="ECO:0007669"/>
    <property type="project" value="TreeGrafter"/>
</dbReference>
<dbReference type="EMBL" id="HG675551">
    <property type="protein sequence ID" value="CDJ41216.1"/>
    <property type="molecule type" value="Genomic_DNA"/>
</dbReference>
<dbReference type="GO" id="GO:0010181">
    <property type="term" value="F:FMN binding"/>
    <property type="evidence" value="ECO:0007669"/>
    <property type="project" value="TreeGrafter"/>
</dbReference>
<evidence type="ECO:0000256" key="3">
    <source>
        <dbReference type="SAM" id="MobiDB-lite"/>
    </source>
</evidence>
<dbReference type="VEuPathDB" id="ToxoDB:ETH2_1214400"/>
<comment type="similarity">
    <text evidence="2">Belongs to the HFCD (homooligomeric flavin containing Cys decarboxylase) superfamily.</text>
</comment>
<protein>
    <submittedName>
        <fullName evidence="5">Flavoprotein domain-containing protein, putative</fullName>
    </submittedName>
</protein>
<sequence>VDLVATEKGLHFLPQPLRPLVRKDSQEWAAWKQRGDPVLHIELRRWADLFLIAPLSANSLAKISSGLCDDLLSCVARAWSYSSKPLVAAPAMNTEMWQHPITSQQLQQLQHFGAKIVPPVAKRLICGDTGVGAMAEPHTIACEALEAWCLFYRTGKLLQQQQQQQQQEQQQQLQIHEEQQLQHHQQHLKHQRQQQLQQQQQQQEQLQQQQQQDSHELQEQLEQRQRQRHRFAAALEKHHFAAAAAHPEQQQQQRQAATVSPMQQQRFAAVEVEQQHFAPAAAASAALATAAAAEPAEQQQQQQQREPS</sequence>
<dbReference type="GO" id="GO:0004633">
    <property type="term" value="F:phosphopantothenoylcysteine decarboxylase activity"/>
    <property type="evidence" value="ECO:0007669"/>
    <property type="project" value="TreeGrafter"/>
</dbReference>
<dbReference type="InterPro" id="IPR036551">
    <property type="entry name" value="Flavin_trans-like"/>
</dbReference>
<name>U6KTC5_EIMTE</name>
<accession>U6KTC5</accession>
<dbReference type="AlphaFoldDB" id="U6KTC5"/>
<dbReference type="RefSeq" id="XP_013231966.1">
    <property type="nucleotide sequence ID" value="XM_013376512.1"/>
</dbReference>
<dbReference type="GO" id="GO:0015937">
    <property type="term" value="P:coenzyme A biosynthetic process"/>
    <property type="evidence" value="ECO:0007669"/>
    <property type="project" value="UniProtKB-KW"/>
</dbReference>
<evidence type="ECO:0000256" key="1">
    <source>
        <dbReference type="ARBA" id="ARBA00022993"/>
    </source>
</evidence>
<dbReference type="PANTHER" id="PTHR14359:SF6">
    <property type="entry name" value="PHOSPHOPANTOTHENOYLCYSTEINE DECARBOXYLASE"/>
    <property type="match status" value="1"/>
</dbReference>
<dbReference type="VEuPathDB" id="ToxoDB:ETH_00039635"/>
<dbReference type="Gene3D" id="3.40.50.1950">
    <property type="entry name" value="Flavin prenyltransferase-like"/>
    <property type="match status" value="1"/>
</dbReference>
<feature type="non-terminal residue" evidence="5">
    <location>
        <position position="1"/>
    </location>
</feature>
<feature type="compositionally biased region" description="Basic and acidic residues" evidence="3">
    <location>
        <begin position="213"/>
        <end position="225"/>
    </location>
</feature>
<dbReference type="PANTHER" id="PTHR14359">
    <property type="entry name" value="HOMO-OLIGOMERIC FLAVIN CONTAINING CYS DECARBOXYLASE FAMILY"/>
    <property type="match status" value="1"/>
</dbReference>
<dbReference type="GeneID" id="25256968"/>
<feature type="compositionally biased region" description="Low complexity" evidence="3">
    <location>
        <begin position="193"/>
        <end position="212"/>
    </location>
</feature>
<reference evidence="5" key="1">
    <citation type="submission" date="2013-10" db="EMBL/GenBank/DDBJ databases">
        <title>Genomic analysis of the causative agents of coccidiosis in chickens.</title>
        <authorList>
            <person name="Reid A.J."/>
            <person name="Blake D."/>
            <person name="Billington K."/>
            <person name="Browne H."/>
            <person name="Dunn M."/>
            <person name="Hung S."/>
            <person name="Kawahara F."/>
            <person name="Miranda-Saavedra D."/>
            <person name="Mourier T."/>
            <person name="Nagra H."/>
            <person name="Otto T.D."/>
            <person name="Rawlings N."/>
            <person name="Sanchez A."/>
            <person name="Sanders M."/>
            <person name="Subramaniam C."/>
            <person name="Tay Y."/>
            <person name="Dear P."/>
            <person name="Doerig C."/>
            <person name="Gruber A."/>
            <person name="Parkinson J."/>
            <person name="Shirley M."/>
            <person name="Wan K.L."/>
            <person name="Berriman M."/>
            <person name="Tomley F."/>
            <person name="Pain A."/>
        </authorList>
    </citation>
    <scope>NUCLEOTIDE SEQUENCE [LARGE SCALE GENOMIC DNA]</scope>
    <source>
        <strain evidence="5">Houghton</strain>
    </source>
</reference>
<reference evidence="5" key="2">
    <citation type="submission" date="2013-10" db="EMBL/GenBank/DDBJ databases">
        <authorList>
            <person name="Aslett M."/>
        </authorList>
    </citation>
    <scope>NUCLEOTIDE SEQUENCE [LARGE SCALE GENOMIC DNA]</scope>
    <source>
        <strain evidence="5">Houghton</strain>
    </source>
</reference>
<dbReference type="SUPFAM" id="SSF52507">
    <property type="entry name" value="Homo-oligomeric flavin-containing Cys decarboxylases, HFCD"/>
    <property type="match status" value="1"/>
</dbReference>
<feature type="region of interest" description="Disordered" evidence="3">
    <location>
        <begin position="178"/>
        <end position="228"/>
    </location>
</feature>
<evidence type="ECO:0000313" key="6">
    <source>
        <dbReference type="Proteomes" id="UP000030747"/>
    </source>
</evidence>
<dbReference type="Pfam" id="PF02441">
    <property type="entry name" value="Flavoprotein"/>
    <property type="match status" value="1"/>
</dbReference>
<evidence type="ECO:0000313" key="5">
    <source>
        <dbReference type="EMBL" id="CDJ41216.1"/>
    </source>
</evidence>
<proteinExistence type="inferred from homology"/>
<dbReference type="InterPro" id="IPR003382">
    <property type="entry name" value="Flavoprotein"/>
</dbReference>
<evidence type="ECO:0000256" key="2">
    <source>
        <dbReference type="ARBA" id="ARBA00038350"/>
    </source>
</evidence>
<keyword evidence="6" id="KW-1185">Reference proteome</keyword>
<dbReference type="Proteomes" id="UP000030747">
    <property type="component" value="Unassembled WGS sequence"/>
</dbReference>
<keyword evidence="1" id="KW-0173">Coenzyme A biosynthesis</keyword>
<dbReference type="OrthoDB" id="1532798at2759"/>
<feature type="region of interest" description="Disordered" evidence="3">
    <location>
        <begin position="280"/>
        <end position="308"/>
    </location>
</feature>
<organism evidence="5 6">
    <name type="scientific">Eimeria tenella</name>
    <name type="common">Coccidian parasite</name>
    <dbReference type="NCBI Taxonomy" id="5802"/>
    <lineage>
        <taxon>Eukaryota</taxon>
        <taxon>Sar</taxon>
        <taxon>Alveolata</taxon>
        <taxon>Apicomplexa</taxon>
        <taxon>Conoidasida</taxon>
        <taxon>Coccidia</taxon>
        <taxon>Eucoccidiorida</taxon>
        <taxon>Eimeriorina</taxon>
        <taxon>Eimeriidae</taxon>
        <taxon>Eimeria</taxon>
    </lineage>
</organism>
<evidence type="ECO:0000259" key="4">
    <source>
        <dbReference type="Pfam" id="PF02441"/>
    </source>
</evidence>
<feature type="domain" description="Flavoprotein" evidence="4">
    <location>
        <begin position="1"/>
        <end position="145"/>
    </location>
</feature>
<gene>
    <name evidence="5" type="ORF">ETH_00039635</name>
</gene>